<keyword evidence="2" id="KW-1185">Reference proteome</keyword>
<evidence type="ECO:0000313" key="1">
    <source>
        <dbReference type="EMBL" id="MBB5516013.1"/>
    </source>
</evidence>
<dbReference type="AlphaFoldDB" id="A0A840WPL5"/>
<accession>A0A840WPL5</accession>
<name>A0A840WPL5_9RHOB</name>
<comment type="caution">
    <text evidence="1">The sequence shown here is derived from an EMBL/GenBank/DDBJ whole genome shotgun (WGS) entry which is preliminary data.</text>
</comment>
<evidence type="ECO:0000313" key="2">
    <source>
        <dbReference type="Proteomes" id="UP000553766"/>
    </source>
</evidence>
<dbReference type="EMBL" id="JACIJS010000005">
    <property type="protein sequence ID" value="MBB5516013.1"/>
    <property type="molecule type" value="Genomic_DNA"/>
</dbReference>
<protein>
    <submittedName>
        <fullName evidence="1">Uncharacterized protein</fullName>
    </submittedName>
</protein>
<dbReference type="Proteomes" id="UP000553766">
    <property type="component" value="Unassembled WGS sequence"/>
</dbReference>
<reference evidence="1 2" key="1">
    <citation type="submission" date="2020-08" db="EMBL/GenBank/DDBJ databases">
        <title>Genomic Encyclopedia of Type Strains, Phase IV (KMG-IV): sequencing the most valuable type-strain genomes for metagenomic binning, comparative biology and taxonomic classification.</title>
        <authorList>
            <person name="Goeker M."/>
        </authorList>
    </citation>
    <scope>NUCLEOTIDE SEQUENCE [LARGE SCALE GENOMIC DNA]</scope>
    <source>
        <strain evidence="1 2">DSM 103377</strain>
    </source>
</reference>
<sequence length="224" mass="24172">MQESDLYPAIKALLEAQGYEVKGEIGAADVVALRGDAMVIVEIKTAFSLALFHQGIARLAVTEHVYLAVPRPKGGHRGKAFRANAALCRRLGLGLITVRLRDGVAEVMLDPGPYAPRKSKAKRTRLLREFQRLEGDPNRGGQTRVGLMTAYRQDALRCAQVLADGPLKGAVVAKSSGVPNATRLMADNHYGWFERVAIGIYGLTKAGRRATARPPETGAGDQKS</sequence>
<proteinExistence type="predicted"/>
<dbReference type="InterPro" id="IPR018679">
    <property type="entry name" value="DUF2161"/>
</dbReference>
<gene>
    <name evidence="1" type="ORF">FHS89_002033</name>
</gene>
<organism evidence="1 2">
    <name type="scientific">Rubricella aquisinus</name>
    <dbReference type="NCBI Taxonomy" id="2028108"/>
    <lineage>
        <taxon>Bacteria</taxon>
        <taxon>Pseudomonadati</taxon>
        <taxon>Pseudomonadota</taxon>
        <taxon>Alphaproteobacteria</taxon>
        <taxon>Rhodobacterales</taxon>
        <taxon>Paracoccaceae</taxon>
        <taxon>Rubricella</taxon>
    </lineage>
</organism>
<dbReference type="Pfam" id="PF09929">
    <property type="entry name" value="DUF2161"/>
    <property type="match status" value="1"/>
</dbReference>
<dbReference type="RefSeq" id="WP_184011201.1">
    <property type="nucleotide sequence ID" value="NZ_JACIJS010000005.1"/>
</dbReference>